<evidence type="ECO:0000313" key="3">
    <source>
        <dbReference type="Proteomes" id="UP001163846"/>
    </source>
</evidence>
<gene>
    <name evidence="2" type="ORF">F5878DRAFT_608809</name>
</gene>
<dbReference type="EMBL" id="MU806019">
    <property type="protein sequence ID" value="KAJ3842051.1"/>
    <property type="molecule type" value="Genomic_DNA"/>
</dbReference>
<evidence type="ECO:0000313" key="2">
    <source>
        <dbReference type="EMBL" id="KAJ3842051.1"/>
    </source>
</evidence>
<keyword evidence="1" id="KW-0732">Signal</keyword>
<protein>
    <submittedName>
        <fullName evidence="2">Uncharacterized protein</fullName>
    </submittedName>
</protein>
<organism evidence="2 3">
    <name type="scientific">Lentinula raphanica</name>
    <dbReference type="NCBI Taxonomy" id="153919"/>
    <lineage>
        <taxon>Eukaryota</taxon>
        <taxon>Fungi</taxon>
        <taxon>Dikarya</taxon>
        <taxon>Basidiomycota</taxon>
        <taxon>Agaricomycotina</taxon>
        <taxon>Agaricomycetes</taxon>
        <taxon>Agaricomycetidae</taxon>
        <taxon>Agaricales</taxon>
        <taxon>Marasmiineae</taxon>
        <taxon>Omphalotaceae</taxon>
        <taxon>Lentinula</taxon>
    </lineage>
</organism>
<feature type="chain" id="PRO_5041360282" evidence="1">
    <location>
        <begin position="27"/>
        <end position="157"/>
    </location>
</feature>
<comment type="caution">
    <text evidence="2">The sequence shown here is derived from an EMBL/GenBank/DDBJ whole genome shotgun (WGS) entry which is preliminary data.</text>
</comment>
<dbReference type="AlphaFoldDB" id="A0AA38PG02"/>
<accession>A0AA38PG02</accession>
<keyword evidence="3" id="KW-1185">Reference proteome</keyword>
<reference evidence="2" key="1">
    <citation type="submission" date="2022-08" db="EMBL/GenBank/DDBJ databases">
        <authorList>
            <consortium name="DOE Joint Genome Institute"/>
            <person name="Min B."/>
            <person name="Riley R."/>
            <person name="Sierra-Patev S."/>
            <person name="Naranjo-Ortiz M."/>
            <person name="Looney B."/>
            <person name="Konkel Z."/>
            <person name="Slot J.C."/>
            <person name="Sakamoto Y."/>
            <person name="Steenwyk J.L."/>
            <person name="Rokas A."/>
            <person name="Carro J."/>
            <person name="Camarero S."/>
            <person name="Ferreira P."/>
            <person name="Molpeceres G."/>
            <person name="Ruiz-Duenas F.J."/>
            <person name="Serrano A."/>
            <person name="Henrissat B."/>
            <person name="Drula E."/>
            <person name="Hughes K.W."/>
            <person name="Mata J.L."/>
            <person name="Ishikawa N.K."/>
            <person name="Vargas-Isla R."/>
            <person name="Ushijima S."/>
            <person name="Smith C.A."/>
            <person name="Ahrendt S."/>
            <person name="Andreopoulos W."/>
            <person name="He G."/>
            <person name="Labutti K."/>
            <person name="Lipzen A."/>
            <person name="Ng V."/>
            <person name="Sandor L."/>
            <person name="Barry K."/>
            <person name="Martinez A.T."/>
            <person name="Xiao Y."/>
            <person name="Gibbons J.G."/>
            <person name="Terashima K."/>
            <person name="Hibbett D.S."/>
            <person name="Grigoriev I.V."/>
        </authorList>
    </citation>
    <scope>NUCLEOTIDE SEQUENCE</scope>
    <source>
        <strain evidence="2">TFB9207</strain>
    </source>
</reference>
<feature type="signal peptide" evidence="1">
    <location>
        <begin position="1"/>
        <end position="26"/>
    </location>
</feature>
<proteinExistence type="predicted"/>
<name>A0AA38PG02_9AGAR</name>
<evidence type="ECO:0000256" key="1">
    <source>
        <dbReference type="SAM" id="SignalP"/>
    </source>
</evidence>
<dbReference type="Proteomes" id="UP001163846">
    <property type="component" value="Unassembled WGS sequence"/>
</dbReference>
<sequence length="157" mass="17009">MCISSTTMLFSIIIAASLATVNLIMAAPIEYKPEPHELVEIPVTVGTKLSGIFVAQFETASTALAESRPLDVLSDKRLKGITSIHSGSTTTSTPGLPFPHNCVLHAVRPKLSKPQTLKPKLMSAAALNSGSNGWNLDWTKDKPYHKFKVICLRQVPE</sequence>